<dbReference type="GO" id="GO:0005737">
    <property type="term" value="C:cytoplasm"/>
    <property type="evidence" value="ECO:0007669"/>
    <property type="project" value="TreeGrafter"/>
</dbReference>
<feature type="compositionally biased region" description="Basic and acidic residues" evidence="1">
    <location>
        <begin position="2614"/>
        <end position="2623"/>
    </location>
</feature>
<dbReference type="PANTHER" id="PTHR13650">
    <property type="entry name" value="SPATACSIN"/>
    <property type="match status" value="1"/>
</dbReference>
<accession>A0A2R6RDS3</accession>
<dbReference type="PANTHER" id="PTHR13650:SF0">
    <property type="entry name" value="SPATACSIN"/>
    <property type="match status" value="1"/>
</dbReference>
<dbReference type="FunCoup" id="A0A2R6RDS3">
    <property type="interactions" value="4802"/>
</dbReference>
<dbReference type="InterPro" id="IPR028107">
    <property type="entry name" value="Spatacsin_C_dom"/>
</dbReference>
<dbReference type="EMBL" id="NKQK01000007">
    <property type="protein sequence ID" value="PSS26691.1"/>
    <property type="molecule type" value="Genomic_DNA"/>
</dbReference>
<feature type="region of interest" description="Disordered" evidence="1">
    <location>
        <begin position="2592"/>
        <end position="2623"/>
    </location>
</feature>
<gene>
    <name evidence="3" type="ORF">CEY00_Acc08105</name>
</gene>
<keyword evidence="4" id="KW-1185">Reference proteome</keyword>
<dbReference type="STRING" id="1590841.A0A2R6RDS3"/>
<reference evidence="4" key="2">
    <citation type="journal article" date="2018" name="BMC Genomics">
        <title>A manually annotated Actinidia chinensis var. chinensis (kiwifruit) genome highlights the challenges associated with draft genomes and gene prediction in plants.</title>
        <authorList>
            <person name="Pilkington S.M."/>
            <person name="Crowhurst R."/>
            <person name="Hilario E."/>
            <person name="Nardozza S."/>
            <person name="Fraser L."/>
            <person name="Peng Y."/>
            <person name="Gunaseelan K."/>
            <person name="Simpson R."/>
            <person name="Tahir J."/>
            <person name="Deroles S.C."/>
            <person name="Templeton K."/>
            <person name="Luo Z."/>
            <person name="Davy M."/>
            <person name="Cheng C."/>
            <person name="McNeilage M."/>
            <person name="Scaglione D."/>
            <person name="Liu Y."/>
            <person name="Zhang Q."/>
            <person name="Datson P."/>
            <person name="De Silva N."/>
            <person name="Gardiner S.E."/>
            <person name="Bassett H."/>
            <person name="Chagne D."/>
            <person name="McCallum J."/>
            <person name="Dzierzon H."/>
            <person name="Deng C."/>
            <person name="Wang Y.Y."/>
            <person name="Barron L."/>
            <person name="Manako K."/>
            <person name="Bowen J."/>
            <person name="Foster T.M."/>
            <person name="Erridge Z.A."/>
            <person name="Tiffin H."/>
            <person name="Waite C.N."/>
            <person name="Davies K.M."/>
            <person name="Grierson E.P."/>
            <person name="Laing W.A."/>
            <person name="Kirk R."/>
            <person name="Chen X."/>
            <person name="Wood M."/>
            <person name="Montefiori M."/>
            <person name="Brummell D.A."/>
            <person name="Schwinn K.E."/>
            <person name="Catanach A."/>
            <person name="Fullerton C."/>
            <person name="Li D."/>
            <person name="Meiyalaghan S."/>
            <person name="Nieuwenhuizen N."/>
            <person name="Read N."/>
            <person name="Prakash R."/>
            <person name="Hunter D."/>
            <person name="Zhang H."/>
            <person name="McKenzie M."/>
            <person name="Knabel M."/>
            <person name="Harris A."/>
            <person name="Allan A.C."/>
            <person name="Gleave A."/>
            <person name="Chen A."/>
            <person name="Janssen B.J."/>
            <person name="Plunkett B."/>
            <person name="Ampomah-Dwamena C."/>
            <person name="Voogd C."/>
            <person name="Leif D."/>
            <person name="Lafferty D."/>
            <person name="Souleyre E.J.F."/>
            <person name="Varkonyi-Gasic E."/>
            <person name="Gambi F."/>
            <person name="Hanley J."/>
            <person name="Yao J.L."/>
            <person name="Cheung J."/>
            <person name="David K.M."/>
            <person name="Warren B."/>
            <person name="Marsh K."/>
            <person name="Snowden K.C."/>
            <person name="Lin-Wang K."/>
            <person name="Brian L."/>
            <person name="Martinez-Sanchez M."/>
            <person name="Wang M."/>
            <person name="Ileperuma N."/>
            <person name="Macnee N."/>
            <person name="Campin R."/>
            <person name="McAtee P."/>
            <person name="Drummond R.S.M."/>
            <person name="Espley R.V."/>
            <person name="Ireland H.S."/>
            <person name="Wu R."/>
            <person name="Atkinson R.G."/>
            <person name="Karunairetnam S."/>
            <person name="Bulley S."/>
            <person name="Chunkath S."/>
            <person name="Hanley Z."/>
            <person name="Storey R."/>
            <person name="Thrimawithana A.H."/>
            <person name="Thomson S."/>
            <person name="David C."/>
            <person name="Testolin R."/>
            <person name="Huang H."/>
            <person name="Hellens R.P."/>
            <person name="Schaffer R.J."/>
        </authorList>
    </citation>
    <scope>NUCLEOTIDE SEQUENCE [LARGE SCALE GENOMIC DNA]</scope>
    <source>
        <strain evidence="4">cv. Red5</strain>
    </source>
</reference>
<feature type="domain" description="Spatacsin C-terminal" evidence="2">
    <location>
        <begin position="2870"/>
        <end position="3161"/>
    </location>
</feature>
<comment type="caution">
    <text evidence="3">The sequence shown here is derived from an EMBL/GenBank/DDBJ whole genome shotgun (WGS) entry which is preliminary data.</text>
</comment>
<dbReference type="InParanoid" id="A0A2R6RDS3"/>
<evidence type="ECO:0000256" key="1">
    <source>
        <dbReference type="SAM" id="MobiDB-lite"/>
    </source>
</evidence>
<evidence type="ECO:0000259" key="2">
    <source>
        <dbReference type="Pfam" id="PF14649"/>
    </source>
</evidence>
<evidence type="ECO:0000313" key="3">
    <source>
        <dbReference type="EMBL" id="PSS26691.1"/>
    </source>
</evidence>
<dbReference type="Proteomes" id="UP000241394">
    <property type="component" value="Chromosome LG7"/>
</dbReference>
<sequence>MDFNSGGHGPAVLQLHSWDSSEVQLNLSEFREAFISPTRELLLLLSHHFEALLLPLVKGESIDCKDPESKSYDTSQIPSSLASSSPELTDSKSDLGENFPSIFESIKAVSDNDFSPEIKISNSSSYPFICDVNSLTWGICGDSYNRHRDSSFRELLFVSGNHGVTIHAFCGPRNSGEMAKPAVRDEVSEGRWVEWGPPTALTHNNETLDDSNLCCEAFEDVSGVTGINITGEGANGLCMAGDEFSRSVAPKRWLRTFLTKVKTVKSDGNVWTRYPVKSSFPSSAVVVSFCIFDSSSPLLDFLPRTNCGTFKNEGVYESHPNQASNAFNSSSSTISLEPNGKSNISCGMTTSYKCSKLFSSNSHHQIGFVLKLMDPVTVKSSRVSERNWSKILVLVAKLESCGIQWVCSVKLDESVDTGPAVDWTDFGFSDNFLICLNEAGKIFFYGAITGEYVAHVDILQICGIHHQLISEEQKKLFKEGDVAPKSVDILNNEDDDANIKSSCQTGDFLGKRMFKRLLIASQTSVLAAIDEYGVIYVLCGGDRMPANFHSFEKQPPHFQHLGLGILVGWEIGGADISHRRAFFDIPGSHKVNRSSLRNKSSLIDSMDSNGLPGIQDSYLKKRRVQPGSYTNIFSAASQILDKKISTDELPSRILRKIFLPTGKFTEDDISCFSNFGVTRLIKKRRQERRGYQIVHSHLYVDSAVNAERCFNLQGSKDFVGDAVGCTFQGYFYLVTEGGLSVVLPSVSVSSNFRPVEDIGYPQSSINMGIGHQFGDLFEMEGLKQPWSPWKVEILDRVLLYEGPEEADRLCSENGWGLRMSRTRRLQLALQYLKFEEIEKSLELLAGVNLAEEGVLRLLFAAVYLMSHKVGSDNEVSAASRLLALATFFATKMIRRYGLMQLKKDAFTLQGTEGKDNSSLLAVLPDEDHSETRNLRRLQEMAHFLEIIRNLQCRLSTRFKRPGLGLVEGVGALGLADPNILQDHSELSVISTGALSLETSNQHELPIAAADVNINDAEKLALMPMDPLNSKAYSATGVSVLLSEGSSSGRNFFSLENPKDMIARWEIDNLDLKTIVKDALLSGRLPLAVLQLHLQRMRDLVIEVEPHDTFTEVRDVGRAIAYDLFLEGEIGLAVATLHKLGEDIETSLKQLAFGTVTRSLRMQIAEEMKKYGFLGPYEWKILERISLIERVYPCSNFWRTFRLRQNEVMEVSNIDSEGELNICLSHSHFFKDVIIKCGEIDGVVLGSWANINDHSFVPIRDEDSSHAAYWATAAIWSDSWDQRTIDRIMFDQRFLMDVDILWESQLEYHVCYNDWVEVSKLLDMIPPSSSSDGILRISLDGLHSASPGCSREFPDYRNYICPLEDFDAVCMDVPDVKIFMFSANYMCSLWLQTLIEQQLATKFIFLKDFWEGTAKTVPLLAQSGFISSMHKISFLDESADGSLNTNLPNTSGASHVSTIRALHKLIVHHCVQYNLSNLLDLYLDHHKLALDKDSVSGLQESARDGQWAKWLLLSRVKGLEYDSSFCNARSITSHNLVPGNSLSILEIDDIIQTVDDIAEGGGEMAALATLMHAPVPIQDCLSSGTVNRHSSSSAQCTLENLRPALQHFPTLWRTLVAACFGQDTSCNFLGPKPRNMFGNSDLSDYLNWRENIFFSTGRDTSLLQMLPCWLSKTVRRLIQLYVQGPLGWQSLAEMPTGEFPLRDIDYFVNADEHAEISAMSWETAIQKHVEEELSASSIEESGLGLEHHLHRGRALAAFNHLLAVRVQKLKLENTNRGQPGTSLHGQTNVQADVQIVLTPITQSEESLLSSVMPLAIMHFGDSVLVASCAFLLELCGLSASMLRIDIAALRRISSFSKSSDNTDHYKQLSFKGSAFQSVSLEGDITESLARALADDYLHHESPGVITKTANSNAISDRQPSRALILVLQHLEKASLPLLSEGRTCGSWLMTGNGDGAELRSQQKIASQHWNLVTVFCQMHQIPLSTKYLALLARDNDWVGFLSEAQIGGYPFETVIQVASKEFGDPRLRIHILTVLKGMQSRKKVSSSSNLDTTEKKSQSSFIDENTCIPVELFGILAVCEKQKNPGEALLLKAKDMCWSILAMVASCFADVSPLSCLTVWLEITAARETSSIKVNDIASQITNNVAAAVEASNSLPASDRVLTFHYNRRNSKRRRLMEPMASTVSDVSVTGSAKIFSAQDIITEEESKKQFGEPIKGSADSDDVPLSKMVAVLCEQHLFLPLLRAFEIFLPSCSLLPFIRALQAFSQMRLSEASAHLGSFSARIKEEPAHFQTSLAKGHIWTSWISSTAVKAADSMLSTCPSPYEKRCLLQLLSATDFGDGGSAATYYRRLYWKINLAEPSLRIDDALHLGNETLDDASLLTALEKNGHWEQARNWARQLEAGGGPWKSAVHHVTETQAESMVAEWKEFLWDVPEERVALWGHCQTLFVRYSFPALQAGLFFLKHAEVVEKDLPARELHEMLLLSLQWLSGLITQSNPVYLLHLLREIETRVWLLAVESEAQVKSEGDFALTISSRELGTGKSSNIIDRTANIITKMDNHINAMRIKTSEKNDARENNQTHHKISQVVDASFSTNAGGSSKTKRRAKGLAPSRKPLMDTTEKCTDSEDGFAAPNFRNDLHLQDENLRIEASFSRWEERVGPEELERAVLSLLEFGQISAAKQLQNKLSPGHIPPEFVLVDAGLKLAAISTPSNEVRISMLDEDVRFVIQSYNILINHHVVDPLEVLESLTTIFMEGSGRGLCKRIIAVVKGANVLGLSFAEAFDKQPIELLQLLSLKAQDSFEEANLLVQTHSMPAASIAQVLAESFLKGLLAAHRGGYMDSQKEEGPAPLLWRFSDFLKWAELCPSEPEIGHALMRLVITGQEIPHACEVELLILSHHFYKSSACLDGVDVLVALAATRVEAYVSEGDFPCLARLITGVGNFHTLNFILGILIENGQLVLLLQKFSAAADTNTGTAEAVRGFRMAVLTTLKQFNPNDLDAFAMVYNHFDMKHETASLLESRAEQASQQWFLRYDKDQNEDLLDSMRYFIEAAEVHSSIDAGNKTHAACARASLVSLQIRMPDFQWLNLSETNARRALVEQSRFQEALIVAEAYGLNQPSEWALVLWNQMLKPELTEQFVAEFVAVLPLHPSMLADLARFYRAEVAARGDQSQFSVWLTGGGLPAEWAKYLWRSFRCLLKRTRDLRLRLQLATVATGFVDVIDACIKALDRVPENAGPLVLRKGHGGAYLPLM</sequence>
<name>A0A2R6RDS3_ACTCC</name>
<feature type="compositionally biased region" description="Low complexity" evidence="1">
    <location>
        <begin position="74"/>
        <end position="88"/>
    </location>
</feature>
<evidence type="ECO:0000313" key="4">
    <source>
        <dbReference type="Proteomes" id="UP000241394"/>
    </source>
</evidence>
<organism evidence="3 4">
    <name type="scientific">Actinidia chinensis var. chinensis</name>
    <name type="common">Chinese soft-hair kiwi</name>
    <dbReference type="NCBI Taxonomy" id="1590841"/>
    <lineage>
        <taxon>Eukaryota</taxon>
        <taxon>Viridiplantae</taxon>
        <taxon>Streptophyta</taxon>
        <taxon>Embryophyta</taxon>
        <taxon>Tracheophyta</taxon>
        <taxon>Spermatophyta</taxon>
        <taxon>Magnoliopsida</taxon>
        <taxon>eudicotyledons</taxon>
        <taxon>Gunneridae</taxon>
        <taxon>Pentapetalae</taxon>
        <taxon>asterids</taxon>
        <taxon>Ericales</taxon>
        <taxon>Actinidiaceae</taxon>
        <taxon>Actinidia</taxon>
    </lineage>
</organism>
<proteinExistence type="predicted"/>
<dbReference type="OMA" id="RWRYNIF"/>
<dbReference type="InterPro" id="IPR028103">
    <property type="entry name" value="Spatacsin"/>
</dbReference>
<dbReference type="Pfam" id="PF14649">
    <property type="entry name" value="Spatacsin_C"/>
    <property type="match status" value="1"/>
</dbReference>
<feature type="region of interest" description="Disordered" evidence="1">
    <location>
        <begin position="67"/>
        <end position="92"/>
    </location>
</feature>
<reference evidence="3 4" key="1">
    <citation type="submission" date="2017-07" db="EMBL/GenBank/DDBJ databases">
        <title>An improved, manually edited Actinidia chinensis var. chinensis (kiwifruit) genome highlights the challenges associated with draft genomes and gene prediction in plants.</title>
        <authorList>
            <person name="Pilkington S."/>
            <person name="Crowhurst R."/>
            <person name="Hilario E."/>
            <person name="Nardozza S."/>
            <person name="Fraser L."/>
            <person name="Peng Y."/>
            <person name="Gunaseelan K."/>
            <person name="Simpson R."/>
            <person name="Tahir J."/>
            <person name="Deroles S."/>
            <person name="Templeton K."/>
            <person name="Luo Z."/>
            <person name="Davy M."/>
            <person name="Cheng C."/>
            <person name="Mcneilage M."/>
            <person name="Scaglione D."/>
            <person name="Liu Y."/>
            <person name="Zhang Q."/>
            <person name="Datson P."/>
            <person name="De Silva N."/>
            <person name="Gardiner S."/>
            <person name="Bassett H."/>
            <person name="Chagne D."/>
            <person name="Mccallum J."/>
            <person name="Dzierzon H."/>
            <person name="Deng C."/>
            <person name="Wang Y.-Y."/>
            <person name="Barron N."/>
            <person name="Manako K."/>
            <person name="Bowen J."/>
            <person name="Foster T."/>
            <person name="Erridge Z."/>
            <person name="Tiffin H."/>
            <person name="Waite C."/>
            <person name="Davies K."/>
            <person name="Grierson E."/>
            <person name="Laing W."/>
            <person name="Kirk R."/>
            <person name="Chen X."/>
            <person name="Wood M."/>
            <person name="Montefiori M."/>
            <person name="Brummell D."/>
            <person name="Schwinn K."/>
            <person name="Catanach A."/>
            <person name="Fullerton C."/>
            <person name="Li D."/>
            <person name="Meiyalaghan S."/>
            <person name="Nieuwenhuizen N."/>
            <person name="Read N."/>
            <person name="Prakash R."/>
            <person name="Hunter D."/>
            <person name="Zhang H."/>
            <person name="Mckenzie M."/>
            <person name="Knabel M."/>
            <person name="Harris A."/>
            <person name="Allan A."/>
            <person name="Chen A."/>
            <person name="Janssen B."/>
            <person name="Plunkett B."/>
            <person name="Dwamena C."/>
            <person name="Voogd C."/>
            <person name="Leif D."/>
            <person name="Lafferty D."/>
            <person name="Souleyre E."/>
            <person name="Varkonyi-Gasic E."/>
            <person name="Gambi F."/>
            <person name="Hanley J."/>
            <person name="Yao J.-L."/>
            <person name="Cheung J."/>
            <person name="David K."/>
            <person name="Warren B."/>
            <person name="Marsh K."/>
            <person name="Snowden K."/>
            <person name="Lin-Wang K."/>
            <person name="Brian L."/>
            <person name="Martinez-Sanchez M."/>
            <person name="Wang M."/>
            <person name="Ileperuma N."/>
            <person name="Macnee N."/>
            <person name="Campin R."/>
            <person name="Mcatee P."/>
            <person name="Drummond R."/>
            <person name="Espley R."/>
            <person name="Ireland H."/>
            <person name="Wu R."/>
            <person name="Atkinson R."/>
            <person name="Karunairetnam S."/>
            <person name="Bulley S."/>
            <person name="Chunkath S."/>
            <person name="Hanley Z."/>
            <person name="Storey R."/>
            <person name="Thrimawithana A."/>
            <person name="Thomson S."/>
            <person name="David C."/>
            <person name="Testolin R."/>
        </authorList>
    </citation>
    <scope>NUCLEOTIDE SEQUENCE [LARGE SCALE GENOMIC DNA]</scope>
    <source>
        <strain evidence="4">cv. Red5</strain>
        <tissue evidence="3">Young leaf</tissue>
    </source>
</reference>
<protein>
    <submittedName>
        <fullName evidence="3">Spatacsin like</fullName>
    </submittedName>
</protein>
<dbReference type="OrthoDB" id="2018754at2759"/>
<dbReference type="Gramene" id="PSS26691">
    <property type="protein sequence ID" value="PSS26691"/>
    <property type="gene ID" value="CEY00_Acc08105"/>
</dbReference>